<comment type="similarity">
    <text evidence="1">Belongs to the sigma-70 factor family. ECF subfamily.</text>
</comment>
<evidence type="ECO:0000256" key="4">
    <source>
        <dbReference type="ARBA" id="ARBA00023163"/>
    </source>
</evidence>
<evidence type="ECO:0000256" key="3">
    <source>
        <dbReference type="ARBA" id="ARBA00023082"/>
    </source>
</evidence>
<dbReference type="InterPro" id="IPR039425">
    <property type="entry name" value="RNA_pol_sigma-70-like"/>
</dbReference>
<dbReference type="InterPro" id="IPR013324">
    <property type="entry name" value="RNA_pol_sigma_r3/r4-like"/>
</dbReference>
<dbReference type="NCBIfam" id="TIGR02937">
    <property type="entry name" value="sigma70-ECF"/>
    <property type="match status" value="1"/>
</dbReference>
<dbReference type="STRING" id="1079859.SAMN04515674_11224"/>
<dbReference type="OrthoDB" id="941544at2"/>
<keyword evidence="3" id="KW-0731">Sigma factor</keyword>
<gene>
    <name evidence="7" type="ORF">SAMN04515674_11224</name>
</gene>
<protein>
    <submittedName>
        <fullName evidence="7">RNA polymerase sigma-70 factor, ECF subfamily</fullName>
    </submittedName>
</protein>
<accession>A0A1I5WKQ0</accession>
<proteinExistence type="inferred from homology"/>
<organism evidence="7 8">
    <name type="scientific">Pseudarcicella hirudinis</name>
    <dbReference type="NCBI Taxonomy" id="1079859"/>
    <lineage>
        <taxon>Bacteria</taxon>
        <taxon>Pseudomonadati</taxon>
        <taxon>Bacteroidota</taxon>
        <taxon>Cytophagia</taxon>
        <taxon>Cytophagales</taxon>
        <taxon>Flectobacillaceae</taxon>
        <taxon>Pseudarcicella</taxon>
    </lineage>
</organism>
<dbReference type="InterPro" id="IPR007627">
    <property type="entry name" value="RNA_pol_sigma70_r2"/>
</dbReference>
<dbReference type="GO" id="GO:0003677">
    <property type="term" value="F:DNA binding"/>
    <property type="evidence" value="ECO:0007669"/>
    <property type="project" value="InterPro"/>
</dbReference>
<dbReference type="Pfam" id="PF08281">
    <property type="entry name" value="Sigma70_r4_2"/>
    <property type="match status" value="1"/>
</dbReference>
<sequence length="179" mass="21012">MKILQIFSSEEHIVKACQQGDPKAQRRLYEKYSSKMMAVCYRYTSDEFDAEEVLIQGFMKVFEKVGTFKSEGSFEGWIRRIMVNEALMFLRQKKNFEISYDKILYEPEPEQFKTDLEVQDLLKLIEELPPGYRTVFNLYAIEGYSHAEIAKLLGITESTSKSQLSRARVLLQEKMHKKV</sequence>
<dbReference type="Pfam" id="PF04542">
    <property type="entry name" value="Sigma70_r2"/>
    <property type="match status" value="1"/>
</dbReference>
<evidence type="ECO:0000256" key="1">
    <source>
        <dbReference type="ARBA" id="ARBA00010641"/>
    </source>
</evidence>
<dbReference type="AlphaFoldDB" id="A0A1I5WKQ0"/>
<evidence type="ECO:0000256" key="2">
    <source>
        <dbReference type="ARBA" id="ARBA00023015"/>
    </source>
</evidence>
<dbReference type="InterPro" id="IPR036388">
    <property type="entry name" value="WH-like_DNA-bd_sf"/>
</dbReference>
<keyword evidence="8" id="KW-1185">Reference proteome</keyword>
<dbReference type="Proteomes" id="UP000199306">
    <property type="component" value="Unassembled WGS sequence"/>
</dbReference>
<dbReference type="GO" id="GO:0016987">
    <property type="term" value="F:sigma factor activity"/>
    <property type="evidence" value="ECO:0007669"/>
    <property type="project" value="UniProtKB-KW"/>
</dbReference>
<dbReference type="PANTHER" id="PTHR43133:SF46">
    <property type="entry name" value="RNA POLYMERASE SIGMA-70 FACTOR ECF SUBFAMILY"/>
    <property type="match status" value="1"/>
</dbReference>
<name>A0A1I5WKQ0_9BACT</name>
<dbReference type="InterPro" id="IPR013249">
    <property type="entry name" value="RNA_pol_sigma70_r4_t2"/>
</dbReference>
<dbReference type="SUPFAM" id="SSF88659">
    <property type="entry name" value="Sigma3 and sigma4 domains of RNA polymerase sigma factors"/>
    <property type="match status" value="1"/>
</dbReference>
<dbReference type="GO" id="GO:0006352">
    <property type="term" value="P:DNA-templated transcription initiation"/>
    <property type="evidence" value="ECO:0007669"/>
    <property type="project" value="InterPro"/>
</dbReference>
<keyword evidence="2" id="KW-0805">Transcription regulation</keyword>
<evidence type="ECO:0000313" key="7">
    <source>
        <dbReference type="EMBL" id="SFQ20345.1"/>
    </source>
</evidence>
<dbReference type="Gene3D" id="1.10.1740.10">
    <property type="match status" value="1"/>
</dbReference>
<dbReference type="InterPro" id="IPR013325">
    <property type="entry name" value="RNA_pol_sigma_r2"/>
</dbReference>
<dbReference type="EMBL" id="FOXH01000012">
    <property type="protein sequence ID" value="SFQ20345.1"/>
    <property type="molecule type" value="Genomic_DNA"/>
</dbReference>
<feature type="domain" description="RNA polymerase sigma factor 70 region 4 type 2" evidence="6">
    <location>
        <begin position="120"/>
        <end position="170"/>
    </location>
</feature>
<feature type="domain" description="RNA polymerase sigma-70 region 2" evidence="5">
    <location>
        <begin position="28"/>
        <end position="94"/>
    </location>
</feature>
<reference evidence="7 8" key="1">
    <citation type="submission" date="2016-10" db="EMBL/GenBank/DDBJ databases">
        <authorList>
            <person name="de Groot N.N."/>
        </authorList>
    </citation>
    <scope>NUCLEOTIDE SEQUENCE [LARGE SCALE GENOMIC DNA]</scope>
    <source>
        <strain evidence="8">E92,LMG 26720,CCM 7988</strain>
    </source>
</reference>
<evidence type="ECO:0000313" key="8">
    <source>
        <dbReference type="Proteomes" id="UP000199306"/>
    </source>
</evidence>
<evidence type="ECO:0000259" key="5">
    <source>
        <dbReference type="Pfam" id="PF04542"/>
    </source>
</evidence>
<dbReference type="SUPFAM" id="SSF88946">
    <property type="entry name" value="Sigma2 domain of RNA polymerase sigma factors"/>
    <property type="match status" value="1"/>
</dbReference>
<keyword evidence="4" id="KW-0804">Transcription</keyword>
<dbReference type="Gene3D" id="1.10.10.10">
    <property type="entry name" value="Winged helix-like DNA-binding domain superfamily/Winged helix DNA-binding domain"/>
    <property type="match status" value="1"/>
</dbReference>
<dbReference type="PANTHER" id="PTHR43133">
    <property type="entry name" value="RNA POLYMERASE ECF-TYPE SIGMA FACTO"/>
    <property type="match status" value="1"/>
</dbReference>
<dbReference type="RefSeq" id="WP_092018570.1">
    <property type="nucleotide sequence ID" value="NZ_FOXH01000012.1"/>
</dbReference>
<evidence type="ECO:0000259" key="6">
    <source>
        <dbReference type="Pfam" id="PF08281"/>
    </source>
</evidence>
<dbReference type="InterPro" id="IPR014284">
    <property type="entry name" value="RNA_pol_sigma-70_dom"/>
</dbReference>
<dbReference type="CDD" id="cd06171">
    <property type="entry name" value="Sigma70_r4"/>
    <property type="match status" value="1"/>
</dbReference>